<comment type="caution">
    <text evidence="2">The sequence shown here is derived from an EMBL/GenBank/DDBJ whole genome shotgun (WGS) entry which is preliminary data.</text>
</comment>
<dbReference type="OrthoDB" id="3768101at2759"/>
<name>A0A9Q3CJQ9_9BASI</name>
<keyword evidence="3" id="KW-1185">Reference proteome</keyword>
<evidence type="ECO:0000313" key="3">
    <source>
        <dbReference type="Proteomes" id="UP000765509"/>
    </source>
</evidence>
<protein>
    <recommendedName>
        <fullName evidence="1">Reverse transcriptase Ty1/copia-type domain-containing protein</fullName>
    </recommendedName>
</protein>
<dbReference type="InterPro" id="IPR013103">
    <property type="entry name" value="RVT_2"/>
</dbReference>
<dbReference type="AlphaFoldDB" id="A0A9Q3CJQ9"/>
<dbReference type="EMBL" id="AVOT02007575">
    <property type="protein sequence ID" value="MBW0484198.1"/>
    <property type="molecule type" value="Genomic_DNA"/>
</dbReference>
<gene>
    <name evidence="2" type="ORF">O181_023913</name>
</gene>
<evidence type="ECO:0000259" key="1">
    <source>
        <dbReference type="Pfam" id="PF07727"/>
    </source>
</evidence>
<reference evidence="2" key="1">
    <citation type="submission" date="2021-03" db="EMBL/GenBank/DDBJ databases">
        <title>Draft genome sequence of rust myrtle Austropuccinia psidii MF-1, a brazilian biotype.</title>
        <authorList>
            <person name="Quecine M.C."/>
            <person name="Pachon D.M.R."/>
            <person name="Bonatelli M.L."/>
            <person name="Correr F.H."/>
            <person name="Franceschini L.M."/>
            <person name="Leite T.F."/>
            <person name="Margarido G.R.A."/>
            <person name="Almeida C.A."/>
            <person name="Ferrarezi J.A."/>
            <person name="Labate C.A."/>
        </authorList>
    </citation>
    <scope>NUCLEOTIDE SEQUENCE</scope>
    <source>
        <strain evidence="2">MF-1</strain>
    </source>
</reference>
<feature type="domain" description="Reverse transcriptase Ty1/copia-type" evidence="1">
    <location>
        <begin position="6"/>
        <end position="108"/>
    </location>
</feature>
<sequence length="114" mass="12637">MEDMGVYDILPLPKDPHVLGGGWVFVNKPRTGNTAAQFKARYVTRGNGQVDGEYDQAFAPTATFTSLRLMLMISGVRNWYVNSFNFVAAYLNAEIDNDIWVRPPDGLHVPAGFG</sequence>
<dbReference type="Pfam" id="PF07727">
    <property type="entry name" value="RVT_2"/>
    <property type="match status" value="1"/>
</dbReference>
<organism evidence="2 3">
    <name type="scientific">Austropuccinia psidii MF-1</name>
    <dbReference type="NCBI Taxonomy" id="1389203"/>
    <lineage>
        <taxon>Eukaryota</taxon>
        <taxon>Fungi</taxon>
        <taxon>Dikarya</taxon>
        <taxon>Basidiomycota</taxon>
        <taxon>Pucciniomycotina</taxon>
        <taxon>Pucciniomycetes</taxon>
        <taxon>Pucciniales</taxon>
        <taxon>Sphaerophragmiaceae</taxon>
        <taxon>Austropuccinia</taxon>
    </lineage>
</organism>
<evidence type="ECO:0000313" key="2">
    <source>
        <dbReference type="EMBL" id="MBW0484198.1"/>
    </source>
</evidence>
<dbReference type="Proteomes" id="UP000765509">
    <property type="component" value="Unassembled WGS sequence"/>
</dbReference>
<accession>A0A9Q3CJQ9</accession>
<proteinExistence type="predicted"/>